<sequence length="168" mass="18475">MLQNKVASAAFLIAGLTFSPPLFAQTPVCAGDVVHFNTAQGVTSFRVEIADDDSERAQGLMYRRELAADSGMLFIYDSPRRTSFWMRNTYIPLDLIFMDAAGVIRHIHRNARPMDETSIPGAAIGDPQPERLMILEIAAGQADAHGLKIGQPMAHPRLNPNRAAWPCD</sequence>
<keyword evidence="3" id="KW-1185">Reference proteome</keyword>
<dbReference type="Proteomes" id="UP000608594">
    <property type="component" value="Unassembled WGS sequence"/>
</dbReference>
<protein>
    <submittedName>
        <fullName evidence="2">DUF192 domain-containing protein</fullName>
    </submittedName>
</protein>
<organism evidence="2 3">
    <name type="scientific">Paracoccus amoyensis</name>
    <dbReference type="NCBI Taxonomy" id="2760093"/>
    <lineage>
        <taxon>Bacteria</taxon>
        <taxon>Pseudomonadati</taxon>
        <taxon>Pseudomonadota</taxon>
        <taxon>Alphaproteobacteria</taxon>
        <taxon>Rhodobacterales</taxon>
        <taxon>Paracoccaceae</taxon>
        <taxon>Paracoccus</taxon>
    </lineage>
</organism>
<accession>A0A926JC62</accession>
<evidence type="ECO:0000256" key="1">
    <source>
        <dbReference type="SAM" id="SignalP"/>
    </source>
</evidence>
<dbReference type="AlphaFoldDB" id="A0A926JC62"/>
<dbReference type="PANTHER" id="PTHR37953">
    <property type="entry name" value="UPF0127 PROTEIN MJ1496"/>
    <property type="match status" value="1"/>
</dbReference>
<proteinExistence type="predicted"/>
<dbReference type="RefSeq" id="WP_187791880.1">
    <property type="nucleotide sequence ID" value="NZ_JACOQL010000001.1"/>
</dbReference>
<evidence type="ECO:0000313" key="2">
    <source>
        <dbReference type="EMBL" id="MBC9245483.1"/>
    </source>
</evidence>
<reference evidence="2" key="1">
    <citation type="submission" date="2020-08" db="EMBL/GenBank/DDBJ databases">
        <title>Paracoccus amoyensis sp. nov., isolated from the surface seawater at coast of Xiamen, Fujian.</title>
        <authorList>
            <person name="Lyu L."/>
        </authorList>
    </citation>
    <scope>NUCLEOTIDE SEQUENCE</scope>
    <source>
        <strain evidence="2">11-3</strain>
    </source>
</reference>
<dbReference type="InterPro" id="IPR003795">
    <property type="entry name" value="DUF192"/>
</dbReference>
<name>A0A926JC62_9RHOB</name>
<keyword evidence="1" id="KW-0732">Signal</keyword>
<dbReference type="PANTHER" id="PTHR37953:SF1">
    <property type="entry name" value="UPF0127 PROTEIN MJ1496"/>
    <property type="match status" value="1"/>
</dbReference>
<comment type="caution">
    <text evidence="2">The sequence shown here is derived from an EMBL/GenBank/DDBJ whole genome shotgun (WGS) entry which is preliminary data.</text>
</comment>
<feature type="signal peptide" evidence="1">
    <location>
        <begin position="1"/>
        <end position="24"/>
    </location>
</feature>
<gene>
    <name evidence="2" type="ORF">H4P12_01860</name>
</gene>
<dbReference type="Gene3D" id="2.60.120.1140">
    <property type="entry name" value="Protein of unknown function DUF192"/>
    <property type="match status" value="1"/>
</dbReference>
<feature type="chain" id="PRO_5037664410" evidence="1">
    <location>
        <begin position="25"/>
        <end position="168"/>
    </location>
</feature>
<dbReference type="Pfam" id="PF02643">
    <property type="entry name" value="DUF192"/>
    <property type="match status" value="1"/>
</dbReference>
<dbReference type="EMBL" id="JACOQL010000001">
    <property type="protein sequence ID" value="MBC9245483.1"/>
    <property type="molecule type" value="Genomic_DNA"/>
</dbReference>
<evidence type="ECO:0000313" key="3">
    <source>
        <dbReference type="Proteomes" id="UP000608594"/>
    </source>
</evidence>
<dbReference type="InterPro" id="IPR038695">
    <property type="entry name" value="Saro_0823-like_sf"/>
</dbReference>